<comment type="caution">
    <text evidence="3">The sequence shown here is derived from an EMBL/GenBank/DDBJ whole genome shotgun (WGS) entry which is preliminary data.</text>
</comment>
<name>A0A812SZG2_SYMPI</name>
<dbReference type="Gene3D" id="1.25.40.10">
    <property type="entry name" value="Tetratricopeptide repeat domain"/>
    <property type="match status" value="2"/>
</dbReference>
<dbReference type="Pfam" id="PF13812">
    <property type="entry name" value="PPR_3"/>
    <property type="match status" value="2"/>
</dbReference>
<dbReference type="PANTHER" id="PTHR47934:SF6">
    <property type="entry name" value="MITOCHONDRIAL GROUP I INTRON SPLICING FACTOR CCM1-RELATED"/>
    <property type="match status" value="1"/>
</dbReference>
<dbReference type="EMBL" id="CAJNIZ010027925">
    <property type="protein sequence ID" value="CAE7503747.1"/>
    <property type="molecule type" value="Genomic_DNA"/>
</dbReference>
<dbReference type="PANTHER" id="PTHR47934">
    <property type="entry name" value="PENTATRICOPEPTIDE REPEAT-CONTAINING PROTEIN PET309, MITOCHONDRIAL"/>
    <property type="match status" value="1"/>
</dbReference>
<dbReference type="Pfam" id="PF13041">
    <property type="entry name" value="PPR_2"/>
    <property type="match status" value="1"/>
</dbReference>
<dbReference type="Proteomes" id="UP000649617">
    <property type="component" value="Unassembled WGS sequence"/>
</dbReference>
<evidence type="ECO:0000313" key="4">
    <source>
        <dbReference type="Proteomes" id="UP000649617"/>
    </source>
</evidence>
<dbReference type="PROSITE" id="PS51375">
    <property type="entry name" value="PPR"/>
    <property type="match status" value="5"/>
</dbReference>
<gene>
    <name evidence="3" type="ORF">SPIL2461_LOCUS13045</name>
</gene>
<reference evidence="3" key="1">
    <citation type="submission" date="2021-02" db="EMBL/GenBank/DDBJ databases">
        <authorList>
            <person name="Dougan E. K."/>
            <person name="Rhodes N."/>
            <person name="Thang M."/>
            <person name="Chan C."/>
        </authorList>
    </citation>
    <scope>NUCLEOTIDE SEQUENCE</scope>
</reference>
<proteinExistence type="predicted"/>
<sequence>MQLLHWLTDEELTPNTISCNSALSACSASGNWQIALHVLRGMSDANAQPDQISCNAALNACRTAGEWLPALSLLQEMPRMRVAPDEITYNCVISSCEKTANWRVALDLLGAMQTSELQLGTVAASSAMSACRASGRWQDALWLSQVMADSFVQADQISMTTLIGACDNGGRWPVALHIFQQRDLPDFDIAFASAAIKACSTRGQWLESFQLFQDMLDASRKPDLLCYTMLVHGYGKGSQVMLASELLQELPKRSLTPDAAVYNSVIGACAGQSWQQACALLTEMQQAICQPNKLTWTTLLAAVQEEGQWHAAIEILRQMVAAQTAPDAASYRGVMESIATIATWPRAPCDDAKDPTSGWQLAAQLISDAFEAHSVDAALADVAMREVSIEADGLASHVIVGALSESVGLVPKVTAFNGVIHAADKAGEWKLAAHVLAAMPQTSVNSPTKVGQLVYQICKNGVSALDDLPALTTAEASQVVWRLAKLSRLGLPSSLASSPLHAAAIAEAVVAAEGADAFDLQELSAVLWSLARLGVLDASLVLKLSQRCTRQMAIGGARGLNIRSMANLAWALSSLPGTDAAGTFGQLQNELAHRAVHLPTESMSQASWIEFATAAFAILYAADFAGQLLPNAARAVRSVLVGHGRLLPLEDPWVDRIDQGREPWEPWAQEASGILLIRKPPHWQVDERDAIHDAEQFSDDRGLLSGFVQSVRPSRQRPILGRPDHQRGFLHRLDVPSSGLILTATSFETFYDLKFQLATGLLTRAYIILCHGLLNFSRTRIRSPINWLSYGPESNRRSLVQDSGRPSQTRTKSLARAFHGQRAFTLVRVQIMTGRRHQIRVHSCYIGHPTLTDGKYTSRSTYAEDTDWCPRNFLHRHKLVFEVAGSEFQATEDLGTS</sequence>
<feature type="repeat" description="PPR" evidence="1">
    <location>
        <begin position="223"/>
        <end position="257"/>
    </location>
</feature>
<protein>
    <recommendedName>
        <fullName evidence="2">Pseudouridine synthase RsuA/RluA-like domain-containing protein</fullName>
    </recommendedName>
</protein>
<feature type="repeat" description="PPR" evidence="1">
    <location>
        <begin position="85"/>
        <end position="119"/>
    </location>
</feature>
<evidence type="ECO:0000313" key="3">
    <source>
        <dbReference type="EMBL" id="CAE7503747.1"/>
    </source>
</evidence>
<accession>A0A812SZG2</accession>
<organism evidence="3 4">
    <name type="scientific">Symbiodinium pilosum</name>
    <name type="common">Dinoflagellate</name>
    <dbReference type="NCBI Taxonomy" id="2952"/>
    <lineage>
        <taxon>Eukaryota</taxon>
        <taxon>Sar</taxon>
        <taxon>Alveolata</taxon>
        <taxon>Dinophyceae</taxon>
        <taxon>Suessiales</taxon>
        <taxon>Symbiodiniaceae</taxon>
        <taxon>Symbiodinium</taxon>
    </lineage>
</organism>
<dbReference type="AlphaFoldDB" id="A0A812SZG2"/>
<dbReference type="InterPro" id="IPR051114">
    <property type="entry name" value="Mito_RNA_Proc_CCM1"/>
</dbReference>
<dbReference type="InterPro" id="IPR002885">
    <property type="entry name" value="PPR_rpt"/>
</dbReference>
<feature type="repeat" description="PPR" evidence="1">
    <location>
        <begin position="50"/>
        <end position="84"/>
    </location>
</feature>
<dbReference type="OrthoDB" id="413998at2759"/>
<dbReference type="GO" id="GO:0007005">
    <property type="term" value="P:mitochondrion organization"/>
    <property type="evidence" value="ECO:0007669"/>
    <property type="project" value="TreeGrafter"/>
</dbReference>
<feature type="repeat" description="PPR" evidence="1">
    <location>
        <begin position="15"/>
        <end position="49"/>
    </location>
</feature>
<dbReference type="GO" id="GO:0001522">
    <property type="term" value="P:pseudouridine synthesis"/>
    <property type="evidence" value="ECO:0007669"/>
    <property type="project" value="InterPro"/>
</dbReference>
<dbReference type="InterPro" id="IPR006145">
    <property type="entry name" value="PsdUridine_synth_RsuA/RluA"/>
</dbReference>
<feature type="repeat" description="PPR" evidence="1">
    <location>
        <begin position="292"/>
        <end position="326"/>
    </location>
</feature>
<dbReference type="GO" id="GO:0009982">
    <property type="term" value="F:pseudouridine synthase activity"/>
    <property type="evidence" value="ECO:0007669"/>
    <property type="project" value="InterPro"/>
</dbReference>
<feature type="domain" description="Pseudouridine synthase RsuA/RluA-like" evidence="2">
    <location>
        <begin position="722"/>
        <end position="842"/>
    </location>
</feature>
<evidence type="ECO:0000259" key="2">
    <source>
        <dbReference type="Pfam" id="PF00849"/>
    </source>
</evidence>
<dbReference type="SUPFAM" id="SSF55120">
    <property type="entry name" value="Pseudouridine synthase"/>
    <property type="match status" value="1"/>
</dbReference>
<evidence type="ECO:0000256" key="1">
    <source>
        <dbReference type="PROSITE-ProRule" id="PRU00708"/>
    </source>
</evidence>
<dbReference type="InterPro" id="IPR020103">
    <property type="entry name" value="PsdUridine_synth_cat_dom_sf"/>
</dbReference>
<dbReference type="Pfam" id="PF00849">
    <property type="entry name" value="PseudoU_synth_2"/>
    <property type="match status" value="1"/>
</dbReference>
<dbReference type="InterPro" id="IPR011990">
    <property type="entry name" value="TPR-like_helical_dom_sf"/>
</dbReference>
<keyword evidence="4" id="KW-1185">Reference proteome</keyword>
<dbReference type="NCBIfam" id="TIGR00756">
    <property type="entry name" value="PPR"/>
    <property type="match status" value="1"/>
</dbReference>
<dbReference type="GO" id="GO:0005739">
    <property type="term" value="C:mitochondrion"/>
    <property type="evidence" value="ECO:0007669"/>
    <property type="project" value="TreeGrafter"/>
</dbReference>
<dbReference type="GO" id="GO:0006396">
    <property type="term" value="P:RNA processing"/>
    <property type="evidence" value="ECO:0007669"/>
    <property type="project" value="TreeGrafter"/>
</dbReference>
<dbReference type="CDD" id="cd02869">
    <property type="entry name" value="PseudoU_synth_RluA_like"/>
    <property type="match status" value="1"/>
</dbReference>
<dbReference type="GO" id="GO:0003729">
    <property type="term" value="F:mRNA binding"/>
    <property type="evidence" value="ECO:0007669"/>
    <property type="project" value="TreeGrafter"/>
</dbReference>
<dbReference type="Gene3D" id="3.30.2350.10">
    <property type="entry name" value="Pseudouridine synthase"/>
    <property type="match status" value="1"/>
</dbReference>